<reference evidence="2" key="1">
    <citation type="journal article" date="2016" name="Cell">
        <title>Widespread Expansion of Protein Interaction Capabilities by Alternative Splicing.</title>
        <authorList>
            <person name="Yang X."/>
            <person name="Coulombe-Huntington J."/>
            <person name="Kang S."/>
            <person name="Sheynkman G.M."/>
            <person name="Hao T."/>
            <person name="Richardson A."/>
            <person name="Sun S."/>
            <person name="Yang F."/>
            <person name="Shen Y.A."/>
            <person name="Murray R."/>
            <person name="Spirohn K."/>
            <person name="Begg B.E."/>
            <person name="Duran-Frigola M."/>
            <person name="MacWilliams A."/>
            <person name="Pevzner S.J."/>
            <person name="Zhong Q."/>
            <person name="Trigg S.A."/>
            <person name="Tam S."/>
            <person name="Ghamsari L."/>
            <person name="Sahni N."/>
            <person name="Yi S."/>
            <person name="Rodriguez M.D."/>
            <person name="Balcha D."/>
            <person name="Tan G."/>
            <person name="Costanzo M."/>
            <person name="Andrews B."/>
            <person name="Boone C."/>
            <person name="Zhou X.J."/>
            <person name="Salehi-Ashtiani K."/>
            <person name="Charloteaux B."/>
            <person name="Chen A."/>
            <person name="Calderwood M.A."/>
            <person name="Aloy P."/>
            <person name="Roth F.P."/>
            <person name="Hill D.E."/>
            <person name="Iakoucheva L.M."/>
            <person name="Xia Y."/>
            <person name="Vidal M."/>
        </authorList>
    </citation>
    <scope>NUCLEOTIDE SEQUENCE</scope>
</reference>
<gene>
    <name evidence="2" type="primary">DAZAP1</name>
</gene>
<feature type="compositionally biased region" description="Low complexity" evidence="1">
    <location>
        <begin position="73"/>
        <end position="88"/>
    </location>
</feature>
<evidence type="ECO:0000313" key="2">
    <source>
        <dbReference type="EMBL" id="ALQ34052.1"/>
    </source>
</evidence>
<accession>A0A0S2Z541</accession>
<feature type="non-terminal residue" evidence="2">
    <location>
        <position position="172"/>
    </location>
</feature>
<dbReference type="ChiTaRS" id="DAZAP1">
    <property type="organism name" value="human"/>
</dbReference>
<dbReference type="OrthoDB" id="1875751at2759"/>
<proteinExistence type="evidence at transcript level"/>
<feature type="region of interest" description="Disordered" evidence="1">
    <location>
        <begin position="67"/>
        <end position="106"/>
    </location>
</feature>
<dbReference type="EMBL" id="KU178594">
    <property type="protein sequence ID" value="ALQ34052.1"/>
    <property type="molecule type" value="mRNA"/>
</dbReference>
<organism evidence="2">
    <name type="scientific">Homo sapiens</name>
    <name type="common">Human</name>
    <dbReference type="NCBI Taxonomy" id="9606"/>
    <lineage>
        <taxon>Eukaryota</taxon>
        <taxon>Metazoa</taxon>
        <taxon>Chordata</taxon>
        <taxon>Craniata</taxon>
        <taxon>Vertebrata</taxon>
        <taxon>Euteleostomi</taxon>
        <taxon>Mammalia</taxon>
        <taxon>Eutheria</taxon>
        <taxon>Euarchontoglires</taxon>
        <taxon>Primates</taxon>
        <taxon>Haplorrhini</taxon>
        <taxon>Catarrhini</taxon>
        <taxon>Hominidae</taxon>
        <taxon>Homo</taxon>
    </lineage>
</organism>
<evidence type="ECO:0000256" key="1">
    <source>
        <dbReference type="SAM" id="MobiDB-lite"/>
    </source>
</evidence>
<dbReference type="AlphaFoldDB" id="A0A0S2Z541"/>
<protein>
    <submittedName>
        <fullName evidence="2">DAZ associated protein 1 isoform 5</fullName>
    </submittedName>
</protein>
<name>A0A0S2Z541_HUMAN</name>
<sequence>MNNSGADEIGWLWTAPCRKRSPPATPTVHLLHRVHPSWRLSPSPGLPSGLRCPATVQFWLRASTSTARSVCPSGGSSSTSHSRGSTSGFPTASVSGCPGHEQAPDSSARLPLWSVWLRAGLEWLRTGLLRPQPAASFLRGSLRARVGGPPRRRQRLWTRAEPQRARVPPLPT</sequence>